<gene>
    <name evidence="1" type="ORF">GCM10023081_38190</name>
</gene>
<dbReference type="EMBL" id="BAABEO010000025">
    <property type="protein sequence ID" value="GAA3697591.1"/>
    <property type="molecule type" value="Genomic_DNA"/>
</dbReference>
<protein>
    <submittedName>
        <fullName evidence="1">Uncharacterized protein</fullName>
    </submittedName>
</protein>
<name>A0ABP7D011_9MICC</name>
<evidence type="ECO:0000313" key="2">
    <source>
        <dbReference type="Proteomes" id="UP001500752"/>
    </source>
</evidence>
<keyword evidence="2" id="KW-1185">Reference proteome</keyword>
<reference evidence="2" key="1">
    <citation type="journal article" date="2019" name="Int. J. Syst. Evol. Microbiol.">
        <title>The Global Catalogue of Microorganisms (GCM) 10K type strain sequencing project: providing services to taxonomists for standard genome sequencing and annotation.</title>
        <authorList>
            <consortium name="The Broad Institute Genomics Platform"/>
            <consortium name="The Broad Institute Genome Sequencing Center for Infectious Disease"/>
            <person name="Wu L."/>
            <person name="Ma J."/>
        </authorList>
    </citation>
    <scope>NUCLEOTIDE SEQUENCE [LARGE SCALE GENOMIC DNA]</scope>
    <source>
        <strain evidence="2">JCM 30742</strain>
    </source>
</reference>
<dbReference type="Proteomes" id="UP001500752">
    <property type="component" value="Unassembled WGS sequence"/>
</dbReference>
<comment type="caution">
    <text evidence="1">The sequence shown here is derived from an EMBL/GenBank/DDBJ whole genome shotgun (WGS) entry which is preliminary data.</text>
</comment>
<dbReference type="RefSeq" id="WP_345153352.1">
    <property type="nucleotide sequence ID" value="NZ_BAABEO010000025.1"/>
</dbReference>
<evidence type="ECO:0000313" key="1">
    <source>
        <dbReference type="EMBL" id="GAA3697591.1"/>
    </source>
</evidence>
<accession>A0ABP7D011</accession>
<sequence>MTNAHNIADEILAKSSKGLPARYTDLDDRTRALVESRAAAAGTTPENYWSAVLAQREQDQAKRDASAKAQEIALAARSRGY</sequence>
<proteinExistence type="predicted"/>
<organism evidence="1 2">
    <name type="scientific">Arthrobacter ginkgonis</name>
    <dbReference type="NCBI Taxonomy" id="1630594"/>
    <lineage>
        <taxon>Bacteria</taxon>
        <taxon>Bacillati</taxon>
        <taxon>Actinomycetota</taxon>
        <taxon>Actinomycetes</taxon>
        <taxon>Micrococcales</taxon>
        <taxon>Micrococcaceae</taxon>
        <taxon>Arthrobacter</taxon>
    </lineage>
</organism>